<dbReference type="InterPro" id="IPR003303">
    <property type="entry name" value="Filaggrin"/>
</dbReference>
<reference evidence="2" key="1">
    <citation type="submission" date="2018-10" db="EMBL/GenBank/DDBJ databases">
        <title>De novo assembly of a Great Dane genome.</title>
        <authorList>
            <person name="Kidd J.M."/>
            <person name="Pendleton A.L."/>
            <person name="Shen F."/>
            <person name="Emery S."/>
        </authorList>
    </citation>
    <scope>NUCLEOTIDE SEQUENCE [LARGE SCALE GENOMIC DNA]</scope>
    <source>
        <strain evidence="2">Great Dane</strain>
    </source>
</reference>
<evidence type="ECO:0000256" key="1">
    <source>
        <dbReference type="SAM" id="MobiDB-lite"/>
    </source>
</evidence>
<feature type="compositionally biased region" description="Acidic residues" evidence="1">
    <location>
        <begin position="34"/>
        <end position="48"/>
    </location>
</feature>
<feature type="compositionally biased region" description="Low complexity" evidence="1">
    <location>
        <begin position="90"/>
        <end position="105"/>
    </location>
</feature>
<feature type="compositionally biased region" description="Basic and acidic residues" evidence="1">
    <location>
        <begin position="228"/>
        <end position="244"/>
    </location>
</feature>
<feature type="compositionally biased region" description="Basic and acidic residues" evidence="1">
    <location>
        <begin position="128"/>
        <end position="137"/>
    </location>
</feature>
<feature type="compositionally biased region" description="Basic residues" evidence="1">
    <location>
        <begin position="245"/>
        <end position="259"/>
    </location>
</feature>
<feature type="compositionally biased region" description="Polar residues" evidence="1">
    <location>
        <begin position="364"/>
        <end position="373"/>
    </location>
</feature>
<dbReference type="Ensembl" id="ENSCAFT00040021833.1">
    <property type="protein sequence ID" value="ENSCAFP00040018946.1"/>
    <property type="gene ID" value="ENSCAFG00040011836.1"/>
</dbReference>
<dbReference type="InterPro" id="IPR052503">
    <property type="entry name" value="S100-fused_Epidermal_Struct"/>
</dbReference>
<proteinExistence type="predicted"/>
<feature type="compositionally biased region" description="Low complexity" evidence="1">
    <location>
        <begin position="337"/>
        <end position="349"/>
    </location>
</feature>
<feature type="compositionally biased region" description="Basic and acidic residues" evidence="1">
    <location>
        <begin position="159"/>
        <end position="171"/>
    </location>
</feature>
<protein>
    <submittedName>
        <fullName evidence="2">Uncharacterized protein</fullName>
    </submittedName>
</protein>
<feature type="region of interest" description="Disordered" evidence="1">
    <location>
        <begin position="1"/>
        <end position="393"/>
    </location>
</feature>
<feature type="compositionally biased region" description="Basic and acidic residues" evidence="1">
    <location>
        <begin position="49"/>
        <end position="75"/>
    </location>
</feature>
<feature type="compositionally biased region" description="Polar residues" evidence="1">
    <location>
        <begin position="106"/>
        <end position="125"/>
    </location>
</feature>
<feature type="compositionally biased region" description="Polar residues" evidence="1">
    <location>
        <begin position="281"/>
        <end position="291"/>
    </location>
</feature>
<dbReference type="Proteomes" id="UP000694542">
    <property type="component" value="Chromosome 17"/>
</dbReference>
<reference evidence="2" key="2">
    <citation type="submission" date="2025-08" db="UniProtKB">
        <authorList>
            <consortium name="Ensembl"/>
        </authorList>
    </citation>
    <scope>IDENTIFICATION</scope>
</reference>
<sequence length="516" mass="57688">MVFKLAQAYYDLTRRQNPQASEQNQKKYAYHTQDEEDDREEDEVEEEKEERIQSSNQEHEQTPDSSRHEGSHDTKGANFGHSDSGSHHYQPSTQTNRSRQTQSRQGKSSSEFRSVKNWESSINQDSDSEGHTEDSERQYGSGPGNQGESAHGHARNNSRHSEGRQENKQRQSGDGSTHSETGHRKQYSGLRAGTQRGSSTEHTSDNEGHLIDSNTDFTKHHRKSGKTSGKEQRPTQDEVADRSRQPRLHHKKTNKKRQSKSTERDSVSTSTERQGRHHQQSQDTSRHTQTGHGSGNSKHRESSVSQASDSEGQSLDSETQSGSVQERSRSSQRRQRGSSAHGSSEHSASYFYQVAPQEHFDSAHGQSQSSTRGRQGPRHDQAHDSSSTQAPMRVRQPIWDILSQDLATSNRPLGHRAPGHRRPGRDNRHLNSGQSATGGPALVRTVTVKDSQKTPRDSMDLAQETNRDLPVAMQETALDTLSLNRGTETIMDSLSLVTDSQTLVLGEDRDLVMGTL</sequence>
<dbReference type="GO" id="GO:0005198">
    <property type="term" value="F:structural molecule activity"/>
    <property type="evidence" value="ECO:0007669"/>
    <property type="project" value="InterPro"/>
</dbReference>
<feature type="compositionally biased region" description="Polar residues" evidence="1">
    <location>
        <begin position="303"/>
        <end position="319"/>
    </location>
</feature>
<name>A0A8C0SBN7_CANLF</name>
<dbReference type="AlphaFoldDB" id="A0A8C0SBN7"/>
<dbReference type="PANTHER" id="PTHR22571:SF51">
    <property type="entry name" value="FILAGGRIN"/>
    <property type="match status" value="1"/>
</dbReference>
<evidence type="ECO:0000313" key="3">
    <source>
        <dbReference type="Proteomes" id="UP000694542"/>
    </source>
</evidence>
<dbReference type="Pfam" id="PF03516">
    <property type="entry name" value="Filaggrin"/>
    <property type="match status" value="2"/>
</dbReference>
<accession>A0A8C0SBN7</accession>
<organism evidence="2 3">
    <name type="scientific">Canis lupus familiaris</name>
    <name type="common">Dog</name>
    <name type="synonym">Canis familiaris</name>
    <dbReference type="NCBI Taxonomy" id="9615"/>
    <lineage>
        <taxon>Eukaryota</taxon>
        <taxon>Metazoa</taxon>
        <taxon>Chordata</taxon>
        <taxon>Craniata</taxon>
        <taxon>Vertebrata</taxon>
        <taxon>Euteleostomi</taxon>
        <taxon>Mammalia</taxon>
        <taxon>Eutheria</taxon>
        <taxon>Laurasiatheria</taxon>
        <taxon>Carnivora</taxon>
        <taxon>Caniformia</taxon>
        <taxon>Canidae</taxon>
        <taxon>Canis</taxon>
    </lineage>
</organism>
<feature type="region of interest" description="Disordered" evidence="1">
    <location>
        <begin position="409"/>
        <end position="440"/>
    </location>
</feature>
<dbReference type="PANTHER" id="PTHR22571">
    <property type="entry name" value="FILAGGRIN-RELATED"/>
    <property type="match status" value="1"/>
</dbReference>
<evidence type="ECO:0000313" key="2">
    <source>
        <dbReference type="Ensembl" id="ENSCAFP00040018946.1"/>
    </source>
</evidence>
<feature type="compositionally biased region" description="Basic residues" evidence="1">
    <location>
        <begin position="413"/>
        <end position="423"/>
    </location>
</feature>